<evidence type="ECO:0000256" key="1">
    <source>
        <dbReference type="ARBA" id="ARBA00011891"/>
    </source>
</evidence>
<name>A0A517LKF9_9PEZI</name>
<evidence type="ECO:0000313" key="4">
    <source>
        <dbReference type="Proteomes" id="UP000316270"/>
    </source>
</evidence>
<evidence type="ECO:0000313" key="3">
    <source>
        <dbReference type="EMBL" id="QDS76125.1"/>
    </source>
</evidence>
<dbReference type="Pfam" id="PF15508">
    <property type="entry name" value="NAAA-beta"/>
    <property type="match status" value="1"/>
</dbReference>
<dbReference type="AlphaFoldDB" id="A0A517LKF9"/>
<protein>
    <recommendedName>
        <fullName evidence="1">ceramidase</fullName>
        <ecNumber evidence="1">3.5.1.23</ecNumber>
    </recommendedName>
</protein>
<dbReference type="InterPro" id="IPR029130">
    <property type="entry name" value="Acid_ceramidase_N"/>
</dbReference>
<keyword evidence="4" id="KW-1185">Reference proteome</keyword>
<organism evidence="3 4">
    <name type="scientific">Venturia effusa</name>
    <dbReference type="NCBI Taxonomy" id="50376"/>
    <lineage>
        <taxon>Eukaryota</taxon>
        <taxon>Fungi</taxon>
        <taxon>Dikarya</taxon>
        <taxon>Ascomycota</taxon>
        <taxon>Pezizomycotina</taxon>
        <taxon>Dothideomycetes</taxon>
        <taxon>Pleosporomycetidae</taxon>
        <taxon>Venturiales</taxon>
        <taxon>Venturiaceae</taxon>
        <taxon>Venturia</taxon>
    </lineage>
</organism>
<proteinExistence type="predicted"/>
<dbReference type="EC" id="3.5.1.23" evidence="1"/>
<dbReference type="GO" id="GO:0017040">
    <property type="term" value="F:N-acylsphingosine amidohydrolase activity"/>
    <property type="evidence" value="ECO:0007669"/>
    <property type="project" value="UniProtKB-EC"/>
</dbReference>
<dbReference type="PANTHER" id="PTHR28583">
    <property type="entry name" value="ACID AMIDASE"/>
    <property type="match status" value="1"/>
</dbReference>
<evidence type="ECO:0000259" key="2">
    <source>
        <dbReference type="Pfam" id="PF15508"/>
    </source>
</evidence>
<dbReference type="EMBL" id="CP042198">
    <property type="protein sequence ID" value="QDS76125.1"/>
    <property type="molecule type" value="Genomic_DNA"/>
</dbReference>
<reference evidence="3 4" key="1">
    <citation type="submission" date="2019-07" db="EMBL/GenBank/DDBJ databases">
        <title>Finished genome of Venturia effusa.</title>
        <authorList>
            <person name="Young C.A."/>
            <person name="Cox M.P."/>
            <person name="Ganley A.R.D."/>
            <person name="David W.J."/>
        </authorList>
    </citation>
    <scope>NUCLEOTIDE SEQUENCE [LARGE SCALE GENOMIC DNA]</scope>
    <source>
        <strain evidence="4">albino</strain>
    </source>
</reference>
<dbReference type="STRING" id="50376.A0A517LKF9"/>
<accession>A0A517LKF9</accession>
<feature type="domain" description="Acid ceramidase N-terminal" evidence="2">
    <location>
        <begin position="83"/>
        <end position="143"/>
    </location>
</feature>
<dbReference type="Proteomes" id="UP000316270">
    <property type="component" value="Chromosome 14"/>
</dbReference>
<dbReference type="OrthoDB" id="5273684at2759"/>
<sequence>MSFVDYSSKEIAPSAAHEHDEGCAQLSSLATGSIAGEAPDVKEEVIQVAALVDRSGLAQEQVFNQKTGVTQASKSAQKSIPETPPTYTIDLSLPPAERYIEVATDYKEMLVNLPTVIEDHFKASGHSAVYRATKRLAKLFLRRSHSREQTEELRGISRASGVEMYLLVAINALADGVVFCTSGGVKVDDRGENNMFHFRTMEVNNNIIRALVVQFEYVEKLHGTVVARSIGHVGLVGILTGVRPGLSLSPNARECRCGPLARMGNVKYHGNRLAVLLGLRPSIASRLRKYLLPKEGRILPTLAEITSTFPAVTTTACYMIACDGDKTTVFEKDVNTATIRSDTTMITVTNHDQACECTDADGLSIDNPSLVHRGSHENSFWRKRCLEQSWKSLLPQRSSVRPEPCCINFEDVERLMVTHPTANSWTQFAAIMDPRDGKIAWCRRWLQPPVKTGSTGAV</sequence>
<dbReference type="PANTHER" id="PTHR28583:SF1">
    <property type="entry name" value="ACID CERAMIDASE"/>
    <property type="match status" value="1"/>
</dbReference>
<gene>
    <name evidence="3" type="ORF">FKW77_006855</name>
</gene>